<feature type="non-terminal residue" evidence="2">
    <location>
        <position position="1"/>
    </location>
</feature>
<evidence type="ECO:0000259" key="1">
    <source>
        <dbReference type="Pfam" id="PF02221"/>
    </source>
</evidence>
<organism evidence="2 3">
    <name type="scientific">Mycena albidolilacea</name>
    <dbReference type="NCBI Taxonomy" id="1033008"/>
    <lineage>
        <taxon>Eukaryota</taxon>
        <taxon>Fungi</taxon>
        <taxon>Dikarya</taxon>
        <taxon>Basidiomycota</taxon>
        <taxon>Agaricomycotina</taxon>
        <taxon>Agaricomycetes</taxon>
        <taxon>Agaricomycetidae</taxon>
        <taxon>Agaricales</taxon>
        <taxon>Marasmiineae</taxon>
        <taxon>Mycenaceae</taxon>
        <taxon>Mycena</taxon>
    </lineage>
</organism>
<proteinExistence type="predicted"/>
<evidence type="ECO:0000313" key="3">
    <source>
        <dbReference type="Proteomes" id="UP001218218"/>
    </source>
</evidence>
<sequence>DLVDLPLARPAQDWRRPHQDLTVIVDLDVVQTIEEGTTADVLVKVGRINLLQKTFDICNEARNANAIILCPVEPGAYQIVQTVEFPKEPSKCAF</sequence>
<reference evidence="2" key="1">
    <citation type="submission" date="2023-03" db="EMBL/GenBank/DDBJ databases">
        <title>Massive genome expansion in bonnet fungi (Mycena s.s.) driven by repeated elements and novel gene families across ecological guilds.</title>
        <authorList>
            <consortium name="Lawrence Berkeley National Laboratory"/>
            <person name="Harder C.B."/>
            <person name="Miyauchi S."/>
            <person name="Viragh M."/>
            <person name="Kuo A."/>
            <person name="Thoen E."/>
            <person name="Andreopoulos B."/>
            <person name="Lu D."/>
            <person name="Skrede I."/>
            <person name="Drula E."/>
            <person name="Henrissat B."/>
            <person name="Morin E."/>
            <person name="Kohler A."/>
            <person name="Barry K."/>
            <person name="LaButti K."/>
            <person name="Morin E."/>
            <person name="Salamov A."/>
            <person name="Lipzen A."/>
            <person name="Mereny Z."/>
            <person name="Hegedus B."/>
            <person name="Baldrian P."/>
            <person name="Stursova M."/>
            <person name="Weitz H."/>
            <person name="Taylor A."/>
            <person name="Grigoriev I.V."/>
            <person name="Nagy L.G."/>
            <person name="Martin F."/>
            <person name="Kauserud H."/>
        </authorList>
    </citation>
    <scope>NUCLEOTIDE SEQUENCE</scope>
    <source>
        <strain evidence="2">CBHHK002</strain>
    </source>
</reference>
<keyword evidence="3" id="KW-1185">Reference proteome</keyword>
<comment type="caution">
    <text evidence="2">The sequence shown here is derived from an EMBL/GenBank/DDBJ whole genome shotgun (WGS) entry which is preliminary data.</text>
</comment>
<dbReference type="Proteomes" id="UP001218218">
    <property type="component" value="Unassembled WGS sequence"/>
</dbReference>
<feature type="non-terminal residue" evidence="2">
    <location>
        <position position="94"/>
    </location>
</feature>
<protein>
    <recommendedName>
        <fullName evidence="1">MD-2-related lipid-recognition domain-containing protein</fullName>
    </recommendedName>
</protein>
<gene>
    <name evidence="2" type="ORF">DFH08DRAFT_646037</name>
</gene>
<accession>A0AAD7AN53</accession>
<dbReference type="AlphaFoldDB" id="A0AAD7AN53"/>
<feature type="domain" description="MD-2-related lipid-recognition" evidence="1">
    <location>
        <begin position="18"/>
        <end position="88"/>
    </location>
</feature>
<dbReference type="EMBL" id="JARIHO010000004">
    <property type="protein sequence ID" value="KAJ7362599.1"/>
    <property type="molecule type" value="Genomic_DNA"/>
</dbReference>
<dbReference type="Pfam" id="PF02221">
    <property type="entry name" value="E1_DerP2_DerF2"/>
    <property type="match status" value="1"/>
</dbReference>
<name>A0AAD7AN53_9AGAR</name>
<evidence type="ECO:0000313" key="2">
    <source>
        <dbReference type="EMBL" id="KAJ7362599.1"/>
    </source>
</evidence>
<dbReference type="InterPro" id="IPR003172">
    <property type="entry name" value="ML_dom"/>
</dbReference>